<dbReference type="Pfam" id="PF02518">
    <property type="entry name" value="HATPase_c"/>
    <property type="match status" value="1"/>
</dbReference>
<feature type="transmembrane region" description="Helical" evidence="12">
    <location>
        <begin position="146"/>
        <end position="165"/>
    </location>
</feature>
<dbReference type="Gene3D" id="3.30.565.10">
    <property type="entry name" value="Histidine kinase-like ATPase, C-terminal domain"/>
    <property type="match status" value="1"/>
</dbReference>
<dbReference type="EC" id="2.7.13.3" evidence="3"/>
<dbReference type="SMART" id="SM00388">
    <property type="entry name" value="HisKA"/>
    <property type="match status" value="1"/>
</dbReference>
<dbReference type="SUPFAM" id="SSF47384">
    <property type="entry name" value="Homodimeric domain of signal transducing histidine kinase"/>
    <property type="match status" value="1"/>
</dbReference>
<reference evidence="15 16" key="1">
    <citation type="submission" date="2021-03" db="EMBL/GenBank/DDBJ databases">
        <title>Sequencing the genomes of 1000 actinobacteria strains.</title>
        <authorList>
            <person name="Klenk H.-P."/>
        </authorList>
    </citation>
    <scope>NUCLEOTIDE SEQUENCE [LARGE SCALE GENOMIC DNA]</scope>
    <source>
        <strain evidence="15 16">DSM 41480</strain>
    </source>
</reference>
<evidence type="ECO:0000259" key="14">
    <source>
        <dbReference type="PROSITE" id="PS50885"/>
    </source>
</evidence>
<evidence type="ECO:0000256" key="6">
    <source>
        <dbReference type="ARBA" id="ARBA00022692"/>
    </source>
</evidence>
<feature type="region of interest" description="Disordered" evidence="11">
    <location>
        <begin position="434"/>
        <end position="474"/>
    </location>
</feature>
<evidence type="ECO:0000259" key="13">
    <source>
        <dbReference type="PROSITE" id="PS50109"/>
    </source>
</evidence>
<evidence type="ECO:0000256" key="11">
    <source>
        <dbReference type="SAM" id="MobiDB-lite"/>
    </source>
</evidence>
<keyword evidence="16" id="KW-1185">Reference proteome</keyword>
<protein>
    <recommendedName>
        <fullName evidence="3">histidine kinase</fullName>
        <ecNumber evidence="3">2.7.13.3</ecNumber>
    </recommendedName>
</protein>
<keyword evidence="8 12" id="KW-1133">Transmembrane helix</keyword>
<sequence length="474" mass="50461">MLRTKITAVVAVAAALAISLAAFLSYRGVSDLVADELERGLDDRTNIVVTLLAAGLTPPARPDMTEQVVSAQGTVRPLAPGRDALPVSPGALRVARTGKGESRADIVVSGTEYGTLTRPLPGGGAVMVGQSYEGAARVDHQSLWRISWATAAAIGFAALLGWLVLGRILRPVRRLAGATRRITTTQDLTTPLPPAGSDEIGQLTHSFAHMLAALRRSRAQQQQLVQDASHELRTPLTSVRGSAELLQRARGRLAPEDEEQILTTLVTETAALDDLVRELVELATDRHTEEEPEAVDLAVAAEDSAQRFRLRTGRVVLVIEDDTNPPVPVHARPRALQRCIDNLLSNAVKFSPEGTPVAVHIGGGRLTVRDQGPGIAPGERHAVFDRFYRGPRTQATPGSGLGLAIVHDIIAADAGTVFATTADGGGAEVGFDLPPHGRAGPNGPMARRHSQVSTCCPGGRNRRRTDSRYRSRSE</sequence>
<evidence type="ECO:0000256" key="8">
    <source>
        <dbReference type="ARBA" id="ARBA00022989"/>
    </source>
</evidence>
<dbReference type="Proteomes" id="UP001519291">
    <property type="component" value="Unassembled WGS sequence"/>
</dbReference>
<keyword evidence="5 15" id="KW-0808">Transferase</keyword>
<evidence type="ECO:0000256" key="7">
    <source>
        <dbReference type="ARBA" id="ARBA00022777"/>
    </source>
</evidence>
<keyword evidence="4" id="KW-0597">Phosphoprotein</keyword>
<evidence type="ECO:0000256" key="10">
    <source>
        <dbReference type="ARBA" id="ARBA00023136"/>
    </source>
</evidence>
<keyword evidence="6 12" id="KW-0812">Transmembrane</keyword>
<dbReference type="PRINTS" id="PR00344">
    <property type="entry name" value="BCTRLSENSOR"/>
</dbReference>
<dbReference type="GeneID" id="91567829"/>
<dbReference type="InterPro" id="IPR003660">
    <property type="entry name" value="HAMP_dom"/>
</dbReference>
<keyword evidence="9" id="KW-0902">Two-component regulatory system</keyword>
<dbReference type="PROSITE" id="PS50109">
    <property type="entry name" value="HIS_KIN"/>
    <property type="match status" value="1"/>
</dbReference>
<dbReference type="PANTHER" id="PTHR45436:SF5">
    <property type="entry name" value="SENSOR HISTIDINE KINASE TRCS"/>
    <property type="match status" value="1"/>
</dbReference>
<evidence type="ECO:0000256" key="12">
    <source>
        <dbReference type="SAM" id="Phobius"/>
    </source>
</evidence>
<name>A0ABS4XY96_9ACTN</name>
<dbReference type="Gene3D" id="6.10.340.10">
    <property type="match status" value="1"/>
</dbReference>
<evidence type="ECO:0000256" key="9">
    <source>
        <dbReference type="ARBA" id="ARBA00023012"/>
    </source>
</evidence>
<evidence type="ECO:0000256" key="1">
    <source>
        <dbReference type="ARBA" id="ARBA00000085"/>
    </source>
</evidence>
<dbReference type="Pfam" id="PF00672">
    <property type="entry name" value="HAMP"/>
    <property type="match status" value="1"/>
</dbReference>
<evidence type="ECO:0000313" key="15">
    <source>
        <dbReference type="EMBL" id="MBP2401493.1"/>
    </source>
</evidence>
<dbReference type="InterPro" id="IPR004358">
    <property type="entry name" value="Sig_transdc_His_kin-like_C"/>
</dbReference>
<dbReference type="InterPro" id="IPR003594">
    <property type="entry name" value="HATPase_dom"/>
</dbReference>
<feature type="domain" description="Histidine kinase" evidence="13">
    <location>
        <begin position="227"/>
        <end position="437"/>
    </location>
</feature>
<evidence type="ECO:0000256" key="2">
    <source>
        <dbReference type="ARBA" id="ARBA00004236"/>
    </source>
</evidence>
<dbReference type="PROSITE" id="PS50885">
    <property type="entry name" value="HAMP"/>
    <property type="match status" value="1"/>
</dbReference>
<gene>
    <name evidence="15" type="ORF">JO379_000962</name>
</gene>
<dbReference type="SUPFAM" id="SSF158472">
    <property type="entry name" value="HAMP domain-like"/>
    <property type="match status" value="1"/>
</dbReference>
<dbReference type="InterPro" id="IPR005467">
    <property type="entry name" value="His_kinase_dom"/>
</dbReference>
<dbReference type="SUPFAM" id="SSF55874">
    <property type="entry name" value="ATPase domain of HSP90 chaperone/DNA topoisomerase II/histidine kinase"/>
    <property type="match status" value="1"/>
</dbReference>
<comment type="subcellular location">
    <subcellularLocation>
        <location evidence="2">Cell membrane</location>
    </subcellularLocation>
</comment>
<dbReference type="CDD" id="cd00082">
    <property type="entry name" value="HisKA"/>
    <property type="match status" value="1"/>
</dbReference>
<dbReference type="InterPro" id="IPR036890">
    <property type="entry name" value="HATPase_C_sf"/>
</dbReference>
<dbReference type="PANTHER" id="PTHR45436">
    <property type="entry name" value="SENSOR HISTIDINE KINASE YKOH"/>
    <property type="match status" value="1"/>
</dbReference>
<dbReference type="CDD" id="cd00075">
    <property type="entry name" value="HATPase"/>
    <property type="match status" value="1"/>
</dbReference>
<dbReference type="InterPro" id="IPR003661">
    <property type="entry name" value="HisK_dim/P_dom"/>
</dbReference>
<evidence type="ECO:0000256" key="4">
    <source>
        <dbReference type="ARBA" id="ARBA00022553"/>
    </source>
</evidence>
<proteinExistence type="predicted"/>
<feature type="compositionally biased region" description="Basic and acidic residues" evidence="11">
    <location>
        <begin position="464"/>
        <end position="474"/>
    </location>
</feature>
<dbReference type="RefSeq" id="WP_209514036.1">
    <property type="nucleotide sequence ID" value="NZ_JAGIOH010000001.1"/>
</dbReference>
<accession>A0ABS4XY96</accession>
<comment type="catalytic activity">
    <reaction evidence="1">
        <text>ATP + protein L-histidine = ADP + protein N-phospho-L-histidine.</text>
        <dbReference type="EC" id="2.7.13.3"/>
    </reaction>
</comment>
<evidence type="ECO:0000313" key="16">
    <source>
        <dbReference type="Proteomes" id="UP001519291"/>
    </source>
</evidence>
<organism evidence="15 16">
    <name type="scientific">Streptomyces syringium</name>
    <dbReference type="NCBI Taxonomy" id="76729"/>
    <lineage>
        <taxon>Bacteria</taxon>
        <taxon>Bacillati</taxon>
        <taxon>Actinomycetota</taxon>
        <taxon>Actinomycetes</taxon>
        <taxon>Kitasatosporales</taxon>
        <taxon>Streptomycetaceae</taxon>
        <taxon>Streptomyces</taxon>
    </lineage>
</organism>
<evidence type="ECO:0000256" key="5">
    <source>
        <dbReference type="ARBA" id="ARBA00022679"/>
    </source>
</evidence>
<dbReference type="InterPro" id="IPR050428">
    <property type="entry name" value="TCS_sensor_his_kinase"/>
</dbReference>
<dbReference type="CDD" id="cd06225">
    <property type="entry name" value="HAMP"/>
    <property type="match status" value="1"/>
</dbReference>
<dbReference type="GO" id="GO:0004673">
    <property type="term" value="F:protein histidine kinase activity"/>
    <property type="evidence" value="ECO:0007669"/>
    <property type="project" value="UniProtKB-EC"/>
</dbReference>
<keyword evidence="7 15" id="KW-0418">Kinase</keyword>
<dbReference type="InterPro" id="IPR036097">
    <property type="entry name" value="HisK_dim/P_sf"/>
</dbReference>
<keyword evidence="10 12" id="KW-0472">Membrane</keyword>
<evidence type="ECO:0000256" key="3">
    <source>
        <dbReference type="ARBA" id="ARBA00012438"/>
    </source>
</evidence>
<dbReference type="SMART" id="SM00304">
    <property type="entry name" value="HAMP"/>
    <property type="match status" value="1"/>
</dbReference>
<feature type="domain" description="HAMP" evidence="14">
    <location>
        <begin position="166"/>
        <end position="219"/>
    </location>
</feature>
<dbReference type="Gene3D" id="1.10.287.130">
    <property type="match status" value="1"/>
</dbReference>
<comment type="caution">
    <text evidence="15">The sequence shown here is derived from an EMBL/GenBank/DDBJ whole genome shotgun (WGS) entry which is preliminary data.</text>
</comment>
<dbReference type="SMART" id="SM00387">
    <property type="entry name" value="HATPase_c"/>
    <property type="match status" value="1"/>
</dbReference>
<dbReference type="Pfam" id="PF00512">
    <property type="entry name" value="HisKA"/>
    <property type="match status" value="1"/>
</dbReference>
<dbReference type="EMBL" id="JAGIOH010000001">
    <property type="protein sequence ID" value="MBP2401493.1"/>
    <property type="molecule type" value="Genomic_DNA"/>
</dbReference>